<evidence type="ECO:0000256" key="2">
    <source>
        <dbReference type="ARBA" id="ARBA00023163"/>
    </source>
</evidence>
<evidence type="ECO:0000313" key="6">
    <source>
        <dbReference type="Proteomes" id="UP000198882"/>
    </source>
</evidence>
<protein>
    <submittedName>
        <fullName evidence="5">Predicted DNA binding protein, contains HTH domain</fullName>
    </submittedName>
</protein>
<dbReference type="OrthoDB" id="27447at2157"/>
<feature type="domain" description="HTH bat-type" evidence="3">
    <location>
        <begin position="160"/>
        <end position="211"/>
    </location>
</feature>
<evidence type="ECO:0000259" key="4">
    <source>
        <dbReference type="Pfam" id="PF24278"/>
    </source>
</evidence>
<dbReference type="EMBL" id="FNFE01000001">
    <property type="protein sequence ID" value="SDJ54386.1"/>
    <property type="molecule type" value="Genomic_DNA"/>
</dbReference>
<dbReference type="Pfam" id="PF04967">
    <property type="entry name" value="HTH_10"/>
    <property type="match status" value="1"/>
</dbReference>
<dbReference type="STRING" id="1095776.SAMN04515672_0931"/>
<dbReference type="PANTHER" id="PTHR34236:SF1">
    <property type="entry name" value="DIMETHYL SULFOXIDE REDUCTASE TRANSCRIPTIONAL ACTIVATOR"/>
    <property type="match status" value="1"/>
</dbReference>
<sequence length="228" mass="26062">MRHYDVRLSPADGWFHPFEKRIDECEGVERVAIQRIRLATDELGVMLYELGGEFDRVEAFVDDELGSFDYWLEAFGDRILLCSQFVPNETVRALLRITREFQVFLDPPMTYVRDGDLRVTYLATEPSFQRAMAVVPDGVDVVLETKQPFEPDENVFLATLTSQQRRLFRTAIDLGYYASPRETTYDEIGREVGIAGGTVGEHLRKIEAKLVDHVVSEPISESTPPQQL</sequence>
<dbReference type="InterPro" id="IPR036388">
    <property type="entry name" value="WH-like_DNA-bd_sf"/>
</dbReference>
<accession>A0A1G8UKH9</accession>
<dbReference type="Pfam" id="PF24278">
    <property type="entry name" value="HVO_0513_N"/>
    <property type="match status" value="1"/>
</dbReference>
<dbReference type="Proteomes" id="UP000198882">
    <property type="component" value="Unassembled WGS sequence"/>
</dbReference>
<proteinExistence type="predicted"/>
<evidence type="ECO:0000259" key="3">
    <source>
        <dbReference type="Pfam" id="PF04967"/>
    </source>
</evidence>
<dbReference type="InterPro" id="IPR056493">
    <property type="entry name" value="HVO_0513_N"/>
</dbReference>
<gene>
    <name evidence="5" type="ORF">SAMN04515672_0931</name>
</gene>
<dbReference type="InterPro" id="IPR007050">
    <property type="entry name" value="HTH_bacterioopsin"/>
</dbReference>
<keyword evidence="6" id="KW-1185">Reference proteome</keyword>
<dbReference type="AlphaFoldDB" id="A0A1G8UKH9"/>
<name>A0A1G8UKH9_9EURY</name>
<keyword evidence="2" id="KW-0804">Transcription</keyword>
<dbReference type="RefSeq" id="WP_090303399.1">
    <property type="nucleotide sequence ID" value="NZ_FNFE01000001.1"/>
</dbReference>
<evidence type="ECO:0000256" key="1">
    <source>
        <dbReference type="ARBA" id="ARBA00023015"/>
    </source>
</evidence>
<organism evidence="5 6">
    <name type="scientific">Natronorubrum texcoconense</name>
    <dbReference type="NCBI Taxonomy" id="1095776"/>
    <lineage>
        <taxon>Archaea</taxon>
        <taxon>Methanobacteriati</taxon>
        <taxon>Methanobacteriota</taxon>
        <taxon>Stenosarchaea group</taxon>
        <taxon>Halobacteria</taxon>
        <taxon>Halobacteriales</taxon>
        <taxon>Natrialbaceae</taxon>
        <taxon>Natronorubrum</taxon>
    </lineage>
</organism>
<reference evidence="6" key="1">
    <citation type="submission" date="2016-10" db="EMBL/GenBank/DDBJ databases">
        <authorList>
            <person name="Varghese N."/>
            <person name="Submissions S."/>
        </authorList>
    </citation>
    <scope>NUCLEOTIDE SEQUENCE [LARGE SCALE GENOMIC DNA]</scope>
    <source>
        <strain evidence="6">B4,CECT 8067,JCM 17497</strain>
    </source>
</reference>
<evidence type="ECO:0000313" key="5">
    <source>
        <dbReference type="EMBL" id="SDJ54386.1"/>
    </source>
</evidence>
<dbReference type="Gene3D" id="1.10.10.10">
    <property type="entry name" value="Winged helix-like DNA-binding domain superfamily/Winged helix DNA-binding domain"/>
    <property type="match status" value="1"/>
</dbReference>
<dbReference type="PANTHER" id="PTHR34236">
    <property type="entry name" value="DIMETHYL SULFOXIDE REDUCTASE TRANSCRIPTIONAL ACTIVATOR"/>
    <property type="match status" value="1"/>
</dbReference>
<feature type="domain" description="HVO-0513-like N-terminal" evidence="4">
    <location>
        <begin position="16"/>
        <end position="145"/>
    </location>
</feature>
<keyword evidence="1" id="KW-0805">Transcription regulation</keyword>